<keyword evidence="2" id="KW-1185">Reference proteome</keyword>
<reference evidence="2" key="1">
    <citation type="submission" date="2017-05" db="EMBL/GenBank/DDBJ databases">
        <authorList>
            <person name="Rodrigo-Torres L."/>
            <person name="Arahal R. D."/>
            <person name="Lucena T."/>
        </authorList>
    </citation>
    <scope>NUCLEOTIDE SEQUENCE [LARGE SCALE GENOMIC DNA]</scope>
    <source>
        <strain evidence="2">CECT 8649</strain>
    </source>
</reference>
<evidence type="ECO:0000313" key="1">
    <source>
        <dbReference type="EMBL" id="SMX28694.1"/>
    </source>
</evidence>
<name>A0A238JEQ5_9RHOB</name>
<gene>
    <name evidence="1" type="ORF">TRP8649_02820</name>
</gene>
<protein>
    <submittedName>
        <fullName evidence="1">Uncharacterized protein</fullName>
    </submittedName>
</protein>
<dbReference type="AlphaFoldDB" id="A0A238JEQ5"/>
<proteinExistence type="predicted"/>
<accession>A0A238JEQ5</accession>
<dbReference type="EMBL" id="FXXP01000002">
    <property type="protein sequence ID" value="SMX28694.1"/>
    <property type="molecule type" value="Genomic_DNA"/>
</dbReference>
<organism evidence="1 2">
    <name type="scientific">Pelagimonas phthalicica</name>
    <dbReference type="NCBI Taxonomy" id="1037362"/>
    <lineage>
        <taxon>Bacteria</taxon>
        <taxon>Pseudomonadati</taxon>
        <taxon>Pseudomonadota</taxon>
        <taxon>Alphaproteobacteria</taxon>
        <taxon>Rhodobacterales</taxon>
        <taxon>Roseobacteraceae</taxon>
        <taxon>Pelagimonas</taxon>
    </lineage>
</organism>
<dbReference type="Proteomes" id="UP000225972">
    <property type="component" value="Unassembled WGS sequence"/>
</dbReference>
<sequence>MRSLPEYEVGMPELADLSGITGHNLNFDKMRLLAIAANTEGKESGRIKKIAVFAPDPALFGMARMFSTLSELEPGNARAAAFQTQSEALEFLGRPEAGFEEIPGYDLVPLA</sequence>
<evidence type="ECO:0000313" key="2">
    <source>
        <dbReference type="Proteomes" id="UP000225972"/>
    </source>
</evidence>